<dbReference type="Proteomes" id="UP001237156">
    <property type="component" value="Unassembled WGS sequence"/>
</dbReference>
<evidence type="ECO:0000313" key="2">
    <source>
        <dbReference type="Proteomes" id="UP001237156"/>
    </source>
</evidence>
<dbReference type="EMBL" id="JARVII010000020">
    <property type="protein sequence ID" value="MDG9699979.1"/>
    <property type="molecule type" value="Genomic_DNA"/>
</dbReference>
<comment type="caution">
    <text evidence="1">The sequence shown here is derived from an EMBL/GenBank/DDBJ whole genome shotgun (WGS) entry which is preliminary data.</text>
</comment>
<protein>
    <submittedName>
        <fullName evidence="1">Uncharacterized protein</fullName>
    </submittedName>
</protein>
<sequence length="43" mass="5077">MPAIRRKLAESPQKKERIQALQKAICRTFHGEILLLKQERIHP</sequence>
<accession>A0AAW6RMS0</accession>
<dbReference type="AlphaFoldDB" id="A0AAW6RMS0"/>
<keyword evidence="2" id="KW-1185">Reference proteome</keyword>
<evidence type="ECO:0000313" key="1">
    <source>
        <dbReference type="EMBL" id="MDG9699979.1"/>
    </source>
</evidence>
<reference evidence="1 2" key="1">
    <citation type="submission" date="2023-04" db="EMBL/GenBank/DDBJ databases">
        <title>Ottowia paracancer sp. nov., isolated from human stomach.</title>
        <authorList>
            <person name="Song Y."/>
        </authorList>
    </citation>
    <scope>NUCLEOTIDE SEQUENCE [LARGE SCALE GENOMIC DNA]</scope>
    <source>
        <strain evidence="1 2">10c7w1</strain>
    </source>
</reference>
<name>A0AAW6RMS0_9BURK</name>
<organism evidence="1 2">
    <name type="scientific">Ottowia cancrivicina</name>
    <dbReference type="NCBI Taxonomy" id="3040346"/>
    <lineage>
        <taxon>Bacteria</taxon>
        <taxon>Pseudomonadati</taxon>
        <taxon>Pseudomonadota</taxon>
        <taxon>Betaproteobacteria</taxon>
        <taxon>Burkholderiales</taxon>
        <taxon>Comamonadaceae</taxon>
        <taxon>Ottowia</taxon>
    </lineage>
</organism>
<proteinExistence type="predicted"/>
<dbReference type="RefSeq" id="WP_279524787.1">
    <property type="nucleotide sequence ID" value="NZ_JARVII010000020.1"/>
</dbReference>
<gene>
    <name evidence="1" type="ORF">QB898_09690</name>
</gene>